<keyword evidence="1" id="KW-0880">Kelch repeat</keyword>
<dbReference type="AlphaFoldDB" id="A0A397JA95"/>
<dbReference type="InterPro" id="IPR015915">
    <property type="entry name" value="Kelch-typ_b-propeller"/>
</dbReference>
<dbReference type="PANTHER" id="PTHR46093">
    <property type="entry name" value="ACYL-COA-BINDING DOMAIN-CONTAINING PROTEIN 5"/>
    <property type="match status" value="1"/>
</dbReference>
<keyword evidence="3" id="KW-0812">Transmembrane</keyword>
<keyword evidence="3" id="KW-0472">Membrane</keyword>
<evidence type="ECO:0000256" key="1">
    <source>
        <dbReference type="ARBA" id="ARBA00022441"/>
    </source>
</evidence>
<evidence type="ECO:0000259" key="4">
    <source>
        <dbReference type="Pfam" id="PF24981"/>
    </source>
</evidence>
<keyword evidence="2" id="KW-0677">Repeat</keyword>
<reference evidence="5 6" key="1">
    <citation type="submission" date="2018-08" db="EMBL/GenBank/DDBJ databases">
        <title>Genome and evolution of the arbuscular mycorrhizal fungus Diversispora epigaea (formerly Glomus versiforme) and its bacterial endosymbionts.</title>
        <authorList>
            <person name="Sun X."/>
            <person name="Fei Z."/>
            <person name="Harrison M."/>
        </authorList>
    </citation>
    <scope>NUCLEOTIDE SEQUENCE [LARGE SCALE GENOMIC DNA]</scope>
    <source>
        <strain evidence="5 6">IT104</strain>
    </source>
</reference>
<keyword evidence="3" id="KW-1133">Transmembrane helix</keyword>
<comment type="caution">
    <text evidence="5">The sequence shown here is derived from an EMBL/GenBank/DDBJ whole genome shotgun (WGS) entry which is preliminary data.</text>
</comment>
<keyword evidence="6" id="KW-1185">Reference proteome</keyword>
<feature type="transmembrane region" description="Helical" evidence="3">
    <location>
        <begin position="329"/>
        <end position="353"/>
    </location>
</feature>
<dbReference type="OrthoDB" id="432528at2759"/>
<dbReference type="Proteomes" id="UP000266861">
    <property type="component" value="Unassembled WGS sequence"/>
</dbReference>
<feature type="domain" description="Attractin/MKLN-like beta-propeller" evidence="4">
    <location>
        <begin position="71"/>
        <end position="296"/>
    </location>
</feature>
<dbReference type="STRING" id="1348612.A0A397JA95"/>
<protein>
    <recommendedName>
        <fullName evidence="4">Attractin/MKLN-like beta-propeller domain-containing protein</fullName>
    </recommendedName>
</protein>
<dbReference type="PANTHER" id="PTHR46093:SF18">
    <property type="entry name" value="FIBRONECTIN TYPE-III DOMAIN-CONTAINING PROTEIN"/>
    <property type="match status" value="1"/>
</dbReference>
<dbReference type="Gene3D" id="2.120.10.80">
    <property type="entry name" value="Kelch-type beta propeller"/>
    <property type="match status" value="2"/>
</dbReference>
<dbReference type="SUPFAM" id="SSF117281">
    <property type="entry name" value="Kelch motif"/>
    <property type="match status" value="2"/>
</dbReference>
<sequence>MSAHSTALIDKKLYFIGGHDPTADTDTSFFYLDLNQSFNTSSPAFVNLSTLPVGITFAAACVGGSNDDEIFIFGGANQDKIISFNTKSQEWFSLITEGEPIRRRDMQAVIDNKGNIYMFGGYNEFNNTLTFFRDMIIFNILTYTYSNEKIYNNPPNICGYTATLLQNGSIVYIGGIIRKELLVQIEFITIYDINKDSWNYITATRFINSSYIEDRYYHSAVLTHDGRIICYGGIAESLSTVSRSLIVLNTTSFEWNSPDNFGTNKPPRLYLHSANLVENYMIIGFGNVTSENTSSRIYQLNIRNYTWIAYYEVPVPGINIINQPKPPTFSVVAVVGITIGVAIVLVLLLFFGIRFYRRASLSFSSGAVEF</sequence>
<organism evidence="5 6">
    <name type="scientific">Diversispora epigaea</name>
    <dbReference type="NCBI Taxonomy" id="1348612"/>
    <lineage>
        <taxon>Eukaryota</taxon>
        <taxon>Fungi</taxon>
        <taxon>Fungi incertae sedis</taxon>
        <taxon>Mucoromycota</taxon>
        <taxon>Glomeromycotina</taxon>
        <taxon>Glomeromycetes</taxon>
        <taxon>Diversisporales</taxon>
        <taxon>Diversisporaceae</taxon>
        <taxon>Diversispora</taxon>
    </lineage>
</organism>
<dbReference type="EMBL" id="PQFF01000106">
    <property type="protein sequence ID" value="RHZ82104.1"/>
    <property type="molecule type" value="Genomic_DNA"/>
</dbReference>
<evidence type="ECO:0000256" key="2">
    <source>
        <dbReference type="ARBA" id="ARBA00022737"/>
    </source>
</evidence>
<dbReference type="Pfam" id="PF24981">
    <property type="entry name" value="Beta-prop_ATRN-LZTR1"/>
    <property type="match status" value="1"/>
</dbReference>
<evidence type="ECO:0000256" key="3">
    <source>
        <dbReference type="SAM" id="Phobius"/>
    </source>
</evidence>
<evidence type="ECO:0000313" key="6">
    <source>
        <dbReference type="Proteomes" id="UP000266861"/>
    </source>
</evidence>
<gene>
    <name evidence="5" type="ORF">Glove_114g198</name>
</gene>
<name>A0A397JA95_9GLOM</name>
<accession>A0A397JA95</accession>
<dbReference type="InterPro" id="IPR056737">
    <property type="entry name" value="Beta-prop_ATRN-MKLN-like"/>
</dbReference>
<proteinExistence type="predicted"/>
<evidence type="ECO:0000313" key="5">
    <source>
        <dbReference type="EMBL" id="RHZ82104.1"/>
    </source>
</evidence>